<accession>A0A9P6NTS9</accession>
<feature type="compositionally biased region" description="Polar residues" evidence="1">
    <location>
        <begin position="48"/>
        <end position="64"/>
    </location>
</feature>
<proteinExistence type="predicted"/>
<evidence type="ECO:0000313" key="2">
    <source>
        <dbReference type="EMBL" id="KAG0149345.1"/>
    </source>
</evidence>
<feature type="compositionally biased region" description="Polar residues" evidence="1">
    <location>
        <begin position="128"/>
        <end position="137"/>
    </location>
</feature>
<organism evidence="2 3">
    <name type="scientific">Cronartium quercuum f. sp. fusiforme G11</name>
    <dbReference type="NCBI Taxonomy" id="708437"/>
    <lineage>
        <taxon>Eukaryota</taxon>
        <taxon>Fungi</taxon>
        <taxon>Dikarya</taxon>
        <taxon>Basidiomycota</taxon>
        <taxon>Pucciniomycotina</taxon>
        <taxon>Pucciniomycetes</taxon>
        <taxon>Pucciniales</taxon>
        <taxon>Coleosporiaceae</taxon>
        <taxon>Cronartium</taxon>
    </lineage>
</organism>
<feature type="region of interest" description="Disordered" evidence="1">
    <location>
        <begin position="117"/>
        <end position="137"/>
    </location>
</feature>
<dbReference type="OrthoDB" id="10450606at2759"/>
<name>A0A9P6NTS9_9BASI</name>
<gene>
    <name evidence="2" type="ORF">CROQUDRAFT_653639</name>
</gene>
<feature type="compositionally biased region" description="Basic residues" evidence="1">
    <location>
        <begin position="29"/>
        <end position="40"/>
    </location>
</feature>
<evidence type="ECO:0000313" key="3">
    <source>
        <dbReference type="Proteomes" id="UP000886653"/>
    </source>
</evidence>
<dbReference type="AlphaFoldDB" id="A0A9P6NTS9"/>
<feature type="region of interest" description="Disordered" evidence="1">
    <location>
        <begin position="21"/>
        <end position="92"/>
    </location>
</feature>
<evidence type="ECO:0000256" key="1">
    <source>
        <dbReference type="SAM" id="MobiDB-lite"/>
    </source>
</evidence>
<feature type="region of interest" description="Disordered" evidence="1">
    <location>
        <begin position="215"/>
        <end position="284"/>
    </location>
</feature>
<keyword evidence="3" id="KW-1185">Reference proteome</keyword>
<comment type="caution">
    <text evidence="2">The sequence shown here is derived from an EMBL/GenBank/DDBJ whole genome shotgun (WGS) entry which is preliminary data.</text>
</comment>
<sequence length="284" mass="30492">MISKPDSLNSELQDECYFSYSHASSNQNRLRRTQRSRPSHPLKPSDQPPQTAVNNIPDGSSSALHPSICSAPSAQLPAPSPPQSRSPPDCACPRLFKVQEPLTPALTVAPTPIYGPTVVGAQPGHQISPETSQNRDVTNAAPCIFPPKSTHHAPCPHALRRQHPPASLNVRALEVLRIACKHIPPRIVPAPPPLSARLRAKWATIQAAEALVQEIDDSSRQAESCTKLPRRKRTIRRPGPAPEASTVQAAPPAQDTLLPAQDGLPAQDALPAQDVLPTQEVAPV</sequence>
<protein>
    <submittedName>
        <fullName evidence="2">Uncharacterized protein</fullName>
    </submittedName>
</protein>
<dbReference type="EMBL" id="MU167228">
    <property type="protein sequence ID" value="KAG0149345.1"/>
    <property type="molecule type" value="Genomic_DNA"/>
</dbReference>
<reference evidence="2" key="1">
    <citation type="submission" date="2013-11" db="EMBL/GenBank/DDBJ databases">
        <title>Genome sequence of the fusiform rust pathogen reveals effectors for host alternation and coevolution with pine.</title>
        <authorList>
            <consortium name="DOE Joint Genome Institute"/>
            <person name="Smith K."/>
            <person name="Pendleton A."/>
            <person name="Kubisiak T."/>
            <person name="Anderson C."/>
            <person name="Salamov A."/>
            <person name="Aerts A."/>
            <person name="Riley R."/>
            <person name="Clum A."/>
            <person name="Lindquist E."/>
            <person name="Ence D."/>
            <person name="Campbell M."/>
            <person name="Kronenberg Z."/>
            <person name="Feau N."/>
            <person name="Dhillon B."/>
            <person name="Hamelin R."/>
            <person name="Burleigh J."/>
            <person name="Smith J."/>
            <person name="Yandell M."/>
            <person name="Nelson C."/>
            <person name="Grigoriev I."/>
            <person name="Davis J."/>
        </authorList>
    </citation>
    <scope>NUCLEOTIDE SEQUENCE</scope>
    <source>
        <strain evidence="2">G11</strain>
    </source>
</reference>
<dbReference type="Proteomes" id="UP000886653">
    <property type="component" value="Unassembled WGS sequence"/>
</dbReference>